<accession>A0AAJ2NJZ6</accession>
<dbReference type="RefSeq" id="WP_323465692.1">
    <property type="nucleotide sequence ID" value="NZ_CP144224.1"/>
</dbReference>
<dbReference type="Proteomes" id="UP001285636">
    <property type="component" value="Unassembled WGS sequence"/>
</dbReference>
<evidence type="ECO:0000313" key="1">
    <source>
        <dbReference type="EMBL" id="MDV2883849.1"/>
    </source>
</evidence>
<comment type="caution">
    <text evidence="1">The sequence shown here is derived from an EMBL/GenBank/DDBJ whole genome shotgun (WGS) entry which is preliminary data.</text>
</comment>
<evidence type="ECO:0000313" key="2">
    <source>
        <dbReference type="Proteomes" id="UP001285636"/>
    </source>
</evidence>
<name>A0AAJ2NJZ6_ALKPS</name>
<organism evidence="1 2">
    <name type="scientific">Alkalihalophilus pseudofirmus</name>
    <name type="common">Bacillus pseudofirmus</name>
    <dbReference type="NCBI Taxonomy" id="79885"/>
    <lineage>
        <taxon>Bacteria</taxon>
        <taxon>Bacillati</taxon>
        <taxon>Bacillota</taxon>
        <taxon>Bacilli</taxon>
        <taxon>Bacillales</taxon>
        <taxon>Bacillaceae</taxon>
        <taxon>Alkalihalophilus</taxon>
    </lineage>
</organism>
<dbReference type="AlphaFoldDB" id="A0AAJ2NJZ6"/>
<sequence>MINDDLTIKYALSKSPVNDLKQLTRRFNSGPIDPKALKTQLIEELAPVIPDEYKEEIVSSVFYKPSYRQLAFLSNYIDEFPSEDELSNLLFEFAGSSDYDEAIPSYKPNEKDGIEFKSYNNNEVSFIYIYYKRYPDYDIESMETILRVKRSIVRVVFNLNKKSATFFSGDKDIFNKAMNAFNKALNIKILPLDINTTGITNATSGSFSFHTVKVIDFIYNGLKGLGAHGGIREIKLDTPPGSKEKQKVKVQGNDLLEDKSICEYLLIHKRDLIEVKLSFLYGGGVNKVRMNLTIGFQDNRIKFGINKDNFTIAELNKYFVDFQEKINDSMSIRGLISEENTKLILDKIRDKALGTTK</sequence>
<proteinExistence type="predicted"/>
<gene>
    <name evidence="1" type="ORF">RYX45_01555</name>
</gene>
<protein>
    <submittedName>
        <fullName evidence="1">Uncharacterized protein</fullName>
    </submittedName>
</protein>
<dbReference type="EMBL" id="JAWJAY010000001">
    <property type="protein sequence ID" value="MDV2883849.1"/>
    <property type="molecule type" value="Genomic_DNA"/>
</dbReference>
<reference evidence="1" key="1">
    <citation type="submission" date="2023-10" db="EMBL/GenBank/DDBJ databases">
        <title>Screening of Alkalihalophilus pseudofirmusBZ-TG-HK211 and Its Alleviation of Salt Stress on Rapeseed Growth.</title>
        <authorList>
            <person name="Zhao B."/>
            <person name="Guo T."/>
        </authorList>
    </citation>
    <scope>NUCLEOTIDE SEQUENCE</scope>
    <source>
        <strain evidence="1">BZ-TG-HK211</strain>
    </source>
</reference>